<dbReference type="Proteomes" id="UP000243534">
    <property type="component" value="Unassembled WGS sequence"/>
</dbReference>
<evidence type="ECO:0000313" key="2">
    <source>
        <dbReference type="Proteomes" id="UP000243534"/>
    </source>
</evidence>
<evidence type="ECO:0000313" key="1">
    <source>
        <dbReference type="EMBL" id="OFC62591.1"/>
    </source>
</evidence>
<sequence length="90" mass="10671">MLLWLWNVIVNRRATSSIGFFLRGNEPIGLLASEHRPRTVSCVKFCDSYNFLTGKRLWIVRVIFKAVLRNLESNYFRINIIGELRCYTFR</sequence>
<dbReference type="RefSeq" id="WP_070134539.1">
    <property type="nucleotide sequence ID" value="NZ_MAYS01000216.1"/>
</dbReference>
<protein>
    <submittedName>
        <fullName evidence="1">Uncharacterized protein</fullName>
    </submittedName>
</protein>
<dbReference type="AlphaFoldDB" id="A0A1E7Z1H7"/>
<organism evidence="1 2">
    <name type="scientific">Candidatus Erwinia dacicola</name>
    <dbReference type="NCBI Taxonomy" id="252393"/>
    <lineage>
        <taxon>Bacteria</taxon>
        <taxon>Pseudomonadati</taxon>
        <taxon>Pseudomonadota</taxon>
        <taxon>Gammaproteobacteria</taxon>
        <taxon>Enterobacterales</taxon>
        <taxon>Erwiniaceae</taxon>
        <taxon>Erwinia</taxon>
    </lineage>
</organism>
<proteinExistence type="predicted"/>
<gene>
    <name evidence="1" type="ORF">BBW68_09025</name>
</gene>
<comment type="caution">
    <text evidence="1">The sequence shown here is derived from an EMBL/GenBank/DDBJ whole genome shotgun (WGS) entry which is preliminary data.</text>
</comment>
<name>A0A1E7Z1H7_9GAMM</name>
<dbReference type="EMBL" id="MAYS01000216">
    <property type="protein sequence ID" value="OFC62591.1"/>
    <property type="molecule type" value="Genomic_DNA"/>
</dbReference>
<reference evidence="1 2" key="1">
    <citation type="submission" date="2016-07" db="EMBL/GenBank/DDBJ databases">
        <authorList>
            <person name="Yuval B."/>
        </authorList>
    </citation>
    <scope>NUCLEOTIDE SEQUENCE [LARGE SCALE GENOMIC DNA]</scope>
    <source>
        <strain evidence="1 2">IL</strain>
    </source>
</reference>
<accession>A0A1E7Z1H7</accession>